<comment type="caution">
    <text evidence="16">The sequence shown here is derived from an EMBL/GenBank/DDBJ whole genome shotgun (WGS) entry which is preliminary data.</text>
</comment>
<gene>
    <name evidence="16" type="ORF">FIV46_07945</name>
</gene>
<evidence type="ECO:0000313" key="16">
    <source>
        <dbReference type="EMBL" id="TPD60648.1"/>
    </source>
</evidence>
<evidence type="ECO:0000256" key="9">
    <source>
        <dbReference type="ARBA" id="ARBA00023136"/>
    </source>
</evidence>
<dbReference type="PANTHER" id="PTHR32552">
    <property type="entry name" value="FERRICHROME IRON RECEPTOR-RELATED"/>
    <property type="match status" value="1"/>
</dbReference>
<dbReference type="GO" id="GO:0006826">
    <property type="term" value="P:iron ion transport"/>
    <property type="evidence" value="ECO:0007669"/>
    <property type="project" value="UniProtKB-KW"/>
</dbReference>
<evidence type="ECO:0000256" key="11">
    <source>
        <dbReference type="PROSITE-ProRule" id="PRU01360"/>
    </source>
</evidence>
<dbReference type="Gene3D" id="2.40.170.20">
    <property type="entry name" value="TonB-dependent receptor, beta-barrel domain"/>
    <property type="match status" value="1"/>
</dbReference>
<organism evidence="16 17">
    <name type="scientific">Emcibacter nanhaiensis</name>
    <dbReference type="NCBI Taxonomy" id="1505037"/>
    <lineage>
        <taxon>Bacteria</taxon>
        <taxon>Pseudomonadati</taxon>
        <taxon>Pseudomonadota</taxon>
        <taxon>Alphaproteobacteria</taxon>
        <taxon>Emcibacterales</taxon>
        <taxon>Emcibacteraceae</taxon>
        <taxon>Emcibacter</taxon>
    </lineage>
</organism>
<keyword evidence="5 11" id="KW-0812">Transmembrane</keyword>
<dbReference type="InterPro" id="IPR036942">
    <property type="entry name" value="Beta-barrel_TonB_sf"/>
</dbReference>
<evidence type="ECO:0000256" key="12">
    <source>
        <dbReference type="RuleBase" id="RU003357"/>
    </source>
</evidence>
<feature type="compositionally biased region" description="Basic and acidic residues" evidence="13">
    <location>
        <begin position="1"/>
        <end position="17"/>
    </location>
</feature>
<name>A0A501PKN2_9PROT</name>
<keyword evidence="9 11" id="KW-0472">Membrane</keyword>
<evidence type="ECO:0000256" key="1">
    <source>
        <dbReference type="ARBA" id="ARBA00004571"/>
    </source>
</evidence>
<keyword evidence="10 11" id="KW-0998">Cell outer membrane</keyword>
<evidence type="ECO:0000313" key="17">
    <source>
        <dbReference type="Proteomes" id="UP000319148"/>
    </source>
</evidence>
<evidence type="ECO:0000256" key="3">
    <source>
        <dbReference type="ARBA" id="ARBA00022452"/>
    </source>
</evidence>
<accession>A0A501PKN2</accession>
<protein>
    <submittedName>
        <fullName evidence="16">TonB-dependent receptor</fullName>
    </submittedName>
</protein>
<evidence type="ECO:0000256" key="6">
    <source>
        <dbReference type="ARBA" id="ARBA00023004"/>
    </source>
</evidence>
<evidence type="ECO:0000259" key="14">
    <source>
        <dbReference type="Pfam" id="PF00593"/>
    </source>
</evidence>
<dbReference type="PANTHER" id="PTHR32552:SF81">
    <property type="entry name" value="TONB-DEPENDENT OUTER MEMBRANE RECEPTOR"/>
    <property type="match status" value="1"/>
</dbReference>
<keyword evidence="8 12" id="KW-0798">TonB box</keyword>
<dbReference type="PROSITE" id="PS52016">
    <property type="entry name" value="TONB_DEPENDENT_REC_3"/>
    <property type="match status" value="1"/>
</dbReference>
<dbReference type="GO" id="GO:0009279">
    <property type="term" value="C:cell outer membrane"/>
    <property type="evidence" value="ECO:0007669"/>
    <property type="project" value="UniProtKB-SubCell"/>
</dbReference>
<dbReference type="InterPro" id="IPR012910">
    <property type="entry name" value="Plug_dom"/>
</dbReference>
<feature type="domain" description="TonB-dependent receptor plug" evidence="15">
    <location>
        <begin position="86"/>
        <end position="187"/>
    </location>
</feature>
<sequence>MSAHIREHRDKGPKQEEQSMNEKTFCSTKHTITYNISRRLRRKLFACTAMIATAGGLTTVHGQEAEDSTLMLEEITVTASKRSQSVQEAGLSVTAIGSVELERMGADNFTDFAVRVPNLGFGAESDGRFSANSPAIRGIFGDGTTGFYIDDTPIPASIQPRVIDLSRIEVLRGPQGSLYGARSMGGTIRLITKQPSLDETEGNVHAKLSTVKEGDLNWALDGTVNIPLAPEKFAARITAYYGENSGIYDEHYLPTWTEGDAGDGVTVHENIGPAFETKENIDDETYRGFQIIGLAQVTDNLTFTPKFMYQKTDADGLPFADYEASNTDRYRFYDIDEPGYEEWWLASGTVNWEFDKGTIVSTTSYFDRYLDETEEMTSFLHWLFNNAIVPIDPLYSDISQSEDFTSFAHETRYTSSFDGPFQFTLGVFYQKNKYTRFYPNSYMVGMNDALGFEISPDDLIYYARNIFNTEEYAAFGEATMDFNDWLSVTAGGRLYETKTYAENDADGFANGGPSYSEGNQSENGFNPKVLVQADVSEDVNVYASASKGYRIGGINGNLSDALCGDELAALGITSQDARTFNSDSLWSYEAGVKSKLADNRLSVNAAGYIIKWNDIQQLNRLACGFQYVGNAGKAESTGFELEASALLAEGLTMSFAVGYTDAKITDAAGAVGVSVGDKIQGVPNWTVSSTGEYIFPVGGGYDGLLRYDFNYYGRSFSSNNETSAATQRLRPSWTALNLRAGVMTEEWEVTLFVDNVTDERANLADSRSLAAETPGRQRLVTNRPRTIGLEARARF</sequence>
<evidence type="ECO:0000256" key="13">
    <source>
        <dbReference type="SAM" id="MobiDB-lite"/>
    </source>
</evidence>
<dbReference type="EMBL" id="VFIY01000006">
    <property type="protein sequence ID" value="TPD60648.1"/>
    <property type="molecule type" value="Genomic_DNA"/>
</dbReference>
<keyword evidence="2 11" id="KW-0813">Transport</keyword>
<proteinExistence type="inferred from homology"/>
<keyword evidence="7" id="KW-0406">Ion transport</keyword>
<keyword evidence="16" id="KW-0675">Receptor</keyword>
<dbReference type="Pfam" id="PF07715">
    <property type="entry name" value="Plug"/>
    <property type="match status" value="1"/>
</dbReference>
<dbReference type="InterPro" id="IPR000531">
    <property type="entry name" value="Beta-barrel_TonB"/>
</dbReference>
<dbReference type="SUPFAM" id="SSF56935">
    <property type="entry name" value="Porins"/>
    <property type="match status" value="1"/>
</dbReference>
<keyword evidence="4" id="KW-0410">Iron transport</keyword>
<keyword evidence="6" id="KW-0408">Iron</keyword>
<keyword evidence="17" id="KW-1185">Reference proteome</keyword>
<dbReference type="Proteomes" id="UP000319148">
    <property type="component" value="Unassembled WGS sequence"/>
</dbReference>
<evidence type="ECO:0000256" key="5">
    <source>
        <dbReference type="ARBA" id="ARBA00022692"/>
    </source>
</evidence>
<evidence type="ECO:0000259" key="15">
    <source>
        <dbReference type="Pfam" id="PF07715"/>
    </source>
</evidence>
<feature type="region of interest" description="Disordered" evidence="13">
    <location>
        <begin position="1"/>
        <end position="24"/>
    </location>
</feature>
<evidence type="ECO:0000256" key="7">
    <source>
        <dbReference type="ARBA" id="ARBA00023065"/>
    </source>
</evidence>
<evidence type="ECO:0000256" key="10">
    <source>
        <dbReference type="ARBA" id="ARBA00023237"/>
    </source>
</evidence>
<reference evidence="17" key="1">
    <citation type="submission" date="2019-06" db="EMBL/GenBank/DDBJ databases">
        <title>The complete genome of Emcibacter congregatus ZYLT.</title>
        <authorList>
            <person name="Zhao Z."/>
        </authorList>
    </citation>
    <scope>NUCLEOTIDE SEQUENCE [LARGE SCALE GENOMIC DNA]</scope>
    <source>
        <strain evidence="17">MCCC 1A06723</strain>
    </source>
</reference>
<feature type="domain" description="TonB-dependent receptor-like beta-barrel" evidence="14">
    <location>
        <begin position="297"/>
        <end position="756"/>
    </location>
</feature>
<evidence type="ECO:0000256" key="4">
    <source>
        <dbReference type="ARBA" id="ARBA00022496"/>
    </source>
</evidence>
<keyword evidence="3 11" id="KW-1134">Transmembrane beta strand</keyword>
<evidence type="ECO:0000256" key="8">
    <source>
        <dbReference type="ARBA" id="ARBA00023077"/>
    </source>
</evidence>
<dbReference type="InterPro" id="IPR039426">
    <property type="entry name" value="TonB-dep_rcpt-like"/>
</dbReference>
<dbReference type="AlphaFoldDB" id="A0A501PKN2"/>
<dbReference type="Pfam" id="PF00593">
    <property type="entry name" value="TonB_dep_Rec_b-barrel"/>
    <property type="match status" value="1"/>
</dbReference>
<comment type="similarity">
    <text evidence="11 12">Belongs to the TonB-dependent receptor family.</text>
</comment>
<dbReference type="OrthoDB" id="9760333at2"/>
<evidence type="ECO:0000256" key="2">
    <source>
        <dbReference type="ARBA" id="ARBA00022448"/>
    </source>
</evidence>
<comment type="subcellular location">
    <subcellularLocation>
        <location evidence="1 11">Cell outer membrane</location>
        <topology evidence="1 11">Multi-pass membrane protein</topology>
    </subcellularLocation>
</comment>